<dbReference type="InterPro" id="IPR013154">
    <property type="entry name" value="ADH-like_N"/>
</dbReference>
<dbReference type="SMART" id="SM00829">
    <property type="entry name" value="PKS_ER"/>
    <property type="match status" value="1"/>
</dbReference>
<name>A0A381P298_9ZZZZ</name>
<organism evidence="2">
    <name type="scientific">marine metagenome</name>
    <dbReference type="NCBI Taxonomy" id="408172"/>
    <lineage>
        <taxon>unclassified sequences</taxon>
        <taxon>metagenomes</taxon>
        <taxon>ecological metagenomes</taxon>
    </lineage>
</organism>
<dbReference type="InterPro" id="IPR036291">
    <property type="entry name" value="NAD(P)-bd_dom_sf"/>
</dbReference>
<dbReference type="SUPFAM" id="SSF51735">
    <property type="entry name" value="NAD(P)-binding Rossmann-fold domains"/>
    <property type="match status" value="1"/>
</dbReference>
<dbReference type="CDD" id="cd08241">
    <property type="entry name" value="QOR1"/>
    <property type="match status" value="1"/>
</dbReference>
<dbReference type="PROSITE" id="PS01162">
    <property type="entry name" value="QOR_ZETA_CRYSTAL"/>
    <property type="match status" value="1"/>
</dbReference>
<dbReference type="AlphaFoldDB" id="A0A381P298"/>
<proteinExistence type="predicted"/>
<dbReference type="GO" id="GO:0008270">
    <property type="term" value="F:zinc ion binding"/>
    <property type="evidence" value="ECO:0007669"/>
    <property type="project" value="InterPro"/>
</dbReference>
<dbReference type="PANTHER" id="PTHR43677">
    <property type="entry name" value="SHORT-CHAIN DEHYDROGENASE/REDUCTASE"/>
    <property type="match status" value="1"/>
</dbReference>
<gene>
    <name evidence="2" type="ORF">METZ01_LOCUS13919</name>
</gene>
<protein>
    <recommendedName>
        <fullName evidence="1">Enoyl reductase (ER) domain-containing protein</fullName>
    </recommendedName>
</protein>
<dbReference type="GO" id="GO:0016491">
    <property type="term" value="F:oxidoreductase activity"/>
    <property type="evidence" value="ECO:0007669"/>
    <property type="project" value="InterPro"/>
</dbReference>
<feature type="domain" description="Enoyl reductase (ER)" evidence="1">
    <location>
        <begin position="11"/>
        <end position="324"/>
    </location>
</feature>
<dbReference type="InterPro" id="IPR020843">
    <property type="entry name" value="ER"/>
</dbReference>
<reference evidence="2" key="1">
    <citation type="submission" date="2018-05" db="EMBL/GenBank/DDBJ databases">
        <authorList>
            <person name="Lanie J.A."/>
            <person name="Ng W.-L."/>
            <person name="Kazmierczak K.M."/>
            <person name="Andrzejewski T.M."/>
            <person name="Davidsen T.M."/>
            <person name="Wayne K.J."/>
            <person name="Tettelin H."/>
            <person name="Glass J.I."/>
            <person name="Rusch D."/>
            <person name="Podicherti R."/>
            <person name="Tsui H.-C.T."/>
            <person name="Winkler M.E."/>
        </authorList>
    </citation>
    <scope>NUCLEOTIDE SEQUENCE</scope>
</reference>
<evidence type="ECO:0000313" key="2">
    <source>
        <dbReference type="EMBL" id="SUZ61065.1"/>
    </source>
</evidence>
<dbReference type="InterPro" id="IPR011032">
    <property type="entry name" value="GroES-like_sf"/>
</dbReference>
<dbReference type="Gene3D" id="3.90.180.10">
    <property type="entry name" value="Medium-chain alcohol dehydrogenases, catalytic domain"/>
    <property type="match status" value="1"/>
</dbReference>
<dbReference type="Pfam" id="PF08240">
    <property type="entry name" value="ADH_N"/>
    <property type="match status" value="1"/>
</dbReference>
<dbReference type="InterPro" id="IPR051397">
    <property type="entry name" value="Zn-ADH-like_protein"/>
</dbReference>
<dbReference type="Gene3D" id="3.40.50.720">
    <property type="entry name" value="NAD(P)-binding Rossmann-like Domain"/>
    <property type="match status" value="1"/>
</dbReference>
<dbReference type="InterPro" id="IPR002364">
    <property type="entry name" value="Quin_OxRdtase/zeta-crystal_CS"/>
</dbReference>
<dbReference type="PANTHER" id="PTHR43677:SF4">
    <property type="entry name" value="QUINONE OXIDOREDUCTASE-LIKE PROTEIN 2"/>
    <property type="match status" value="1"/>
</dbReference>
<dbReference type="InterPro" id="IPR013149">
    <property type="entry name" value="ADH-like_C"/>
</dbReference>
<sequence length="329" mass="35157">MRAWRLSELGDPWDVLSLEQVESPSPGVGEARVEVSASDLNFADILQCQGQYQVRLNPPFTPGMSVAGTVVEVGPECDLRPGDRVLGMTASGWGGYAEEALVRGHDMRIVPSNVSLPAASAMNVIYATGWTALHRRGHMQPGETVLVLAAAGGVGSAAVQMAKVHGCTVIAAAGGGDKVEVCRSLGADVVVDYNSEDLYEKVMDATAGRGCDLIYDPVGGDFFDIARRLVAWEGRLLVVGFASGDIPSAPANHLLVKNYSVVGVHMGGYKGRMDEVLDDCYSQLWEMVSNGTLDPLVSRELRLEDLVDGLVDLSARKTTGRVMLRPDLR</sequence>
<dbReference type="EMBL" id="UINC01000777">
    <property type="protein sequence ID" value="SUZ61065.1"/>
    <property type="molecule type" value="Genomic_DNA"/>
</dbReference>
<accession>A0A381P298</accession>
<dbReference type="SUPFAM" id="SSF50129">
    <property type="entry name" value="GroES-like"/>
    <property type="match status" value="1"/>
</dbReference>
<evidence type="ECO:0000259" key="1">
    <source>
        <dbReference type="SMART" id="SM00829"/>
    </source>
</evidence>
<dbReference type="Pfam" id="PF00107">
    <property type="entry name" value="ADH_zinc_N"/>
    <property type="match status" value="1"/>
</dbReference>